<dbReference type="EMBL" id="JAIWYP010000015">
    <property type="protein sequence ID" value="KAH3704330.1"/>
    <property type="molecule type" value="Genomic_DNA"/>
</dbReference>
<sequence length="71" mass="7393">MKLSGVLLATLVCALLVLPGLYGEGYGEGYGQGYGQGYGYGYGQDYIPVPLPVPRGGGGLSGCKWIHPDKD</sequence>
<reference evidence="2" key="1">
    <citation type="journal article" date="2019" name="bioRxiv">
        <title>The Genome of the Zebra Mussel, Dreissena polymorpha: A Resource for Invasive Species Research.</title>
        <authorList>
            <person name="McCartney M.A."/>
            <person name="Auch B."/>
            <person name="Kono T."/>
            <person name="Mallez S."/>
            <person name="Zhang Y."/>
            <person name="Obille A."/>
            <person name="Becker A."/>
            <person name="Abrahante J.E."/>
            <person name="Garbe J."/>
            <person name="Badalamenti J.P."/>
            <person name="Herman A."/>
            <person name="Mangelson H."/>
            <person name="Liachko I."/>
            <person name="Sullivan S."/>
            <person name="Sone E.D."/>
            <person name="Koren S."/>
            <person name="Silverstein K.A.T."/>
            <person name="Beckman K.B."/>
            <person name="Gohl D.M."/>
        </authorList>
    </citation>
    <scope>NUCLEOTIDE SEQUENCE</scope>
    <source>
        <strain evidence="2">Duluth1</strain>
        <tissue evidence="2">Whole animal</tissue>
    </source>
</reference>
<dbReference type="Proteomes" id="UP000828390">
    <property type="component" value="Unassembled WGS sequence"/>
</dbReference>
<evidence type="ECO:0000313" key="3">
    <source>
        <dbReference type="Proteomes" id="UP000828390"/>
    </source>
</evidence>
<organism evidence="2 3">
    <name type="scientific">Dreissena polymorpha</name>
    <name type="common">Zebra mussel</name>
    <name type="synonym">Mytilus polymorpha</name>
    <dbReference type="NCBI Taxonomy" id="45954"/>
    <lineage>
        <taxon>Eukaryota</taxon>
        <taxon>Metazoa</taxon>
        <taxon>Spiralia</taxon>
        <taxon>Lophotrochozoa</taxon>
        <taxon>Mollusca</taxon>
        <taxon>Bivalvia</taxon>
        <taxon>Autobranchia</taxon>
        <taxon>Heteroconchia</taxon>
        <taxon>Euheterodonta</taxon>
        <taxon>Imparidentia</taxon>
        <taxon>Neoheterodontei</taxon>
        <taxon>Myida</taxon>
        <taxon>Dreissenoidea</taxon>
        <taxon>Dreissenidae</taxon>
        <taxon>Dreissena</taxon>
    </lineage>
</organism>
<feature type="chain" id="PRO_5038626786" evidence="1">
    <location>
        <begin position="24"/>
        <end position="71"/>
    </location>
</feature>
<dbReference type="AlphaFoldDB" id="A0A9D3YT05"/>
<keyword evidence="3" id="KW-1185">Reference proteome</keyword>
<gene>
    <name evidence="2" type="ORF">DPMN_079386</name>
</gene>
<accession>A0A9D3YT05</accession>
<evidence type="ECO:0000256" key="1">
    <source>
        <dbReference type="SAM" id="SignalP"/>
    </source>
</evidence>
<comment type="caution">
    <text evidence="2">The sequence shown here is derived from an EMBL/GenBank/DDBJ whole genome shotgun (WGS) entry which is preliminary data.</text>
</comment>
<reference evidence="2" key="2">
    <citation type="submission" date="2020-11" db="EMBL/GenBank/DDBJ databases">
        <authorList>
            <person name="McCartney M.A."/>
            <person name="Auch B."/>
            <person name="Kono T."/>
            <person name="Mallez S."/>
            <person name="Becker A."/>
            <person name="Gohl D.M."/>
            <person name="Silverstein K.A.T."/>
            <person name="Koren S."/>
            <person name="Bechman K.B."/>
            <person name="Herman A."/>
            <person name="Abrahante J.E."/>
            <person name="Garbe J."/>
        </authorList>
    </citation>
    <scope>NUCLEOTIDE SEQUENCE</scope>
    <source>
        <strain evidence="2">Duluth1</strain>
        <tissue evidence="2">Whole animal</tissue>
    </source>
</reference>
<name>A0A9D3YT05_DREPO</name>
<protein>
    <submittedName>
        <fullName evidence="2">Uncharacterized protein</fullName>
    </submittedName>
</protein>
<keyword evidence="1" id="KW-0732">Signal</keyword>
<evidence type="ECO:0000313" key="2">
    <source>
        <dbReference type="EMBL" id="KAH3704330.1"/>
    </source>
</evidence>
<proteinExistence type="predicted"/>
<feature type="signal peptide" evidence="1">
    <location>
        <begin position="1"/>
        <end position="23"/>
    </location>
</feature>